<dbReference type="Proteomes" id="UP000192758">
    <property type="component" value="Unassembled WGS sequence"/>
</dbReference>
<dbReference type="GO" id="GO:0032991">
    <property type="term" value="C:protein-containing complex"/>
    <property type="evidence" value="ECO:0007669"/>
    <property type="project" value="UniProtKB-ARBA"/>
</dbReference>
<reference evidence="2 3" key="1">
    <citation type="journal article" date="2017" name="Environ. Microbiol.">
        <title>Decay of the glycolytic pathway and adaptation to intranuclear parasitism within Enterocytozoonidae microsporidia.</title>
        <authorList>
            <person name="Wiredu Boakye D."/>
            <person name="Jaroenlak P."/>
            <person name="Prachumwat A."/>
            <person name="Williams T.A."/>
            <person name="Bateman K.S."/>
            <person name="Itsathitphaisarn O."/>
            <person name="Sritunyalucksana K."/>
            <person name="Paszkiewicz K.H."/>
            <person name="Moore K.A."/>
            <person name="Stentiford G.D."/>
            <person name="Williams B.A."/>
        </authorList>
    </citation>
    <scope>NUCLEOTIDE SEQUENCE [LARGE SCALE GENOMIC DNA]</scope>
    <source>
        <strain evidence="2 3">TH1</strain>
    </source>
</reference>
<protein>
    <recommendedName>
        <fullName evidence="1">Sm domain-containing protein</fullName>
    </recommendedName>
</protein>
<feature type="domain" description="Sm" evidence="1">
    <location>
        <begin position="13"/>
        <end position="73"/>
    </location>
</feature>
<dbReference type="VEuPathDB" id="MicrosporidiaDB:EHP00_1349"/>
<gene>
    <name evidence="2" type="ORF">EHP00_1349</name>
</gene>
<dbReference type="Pfam" id="PF01423">
    <property type="entry name" value="LSM"/>
    <property type="match status" value="1"/>
</dbReference>
<evidence type="ECO:0000313" key="3">
    <source>
        <dbReference type="Proteomes" id="UP000192758"/>
    </source>
</evidence>
<keyword evidence="3" id="KW-1185">Reference proteome</keyword>
<dbReference type="Gene3D" id="2.30.30.100">
    <property type="match status" value="1"/>
</dbReference>
<evidence type="ECO:0000259" key="1">
    <source>
        <dbReference type="SMART" id="SM00651"/>
    </source>
</evidence>
<dbReference type="InterPro" id="IPR010920">
    <property type="entry name" value="LSM_dom_sf"/>
</dbReference>
<organism evidence="2 3">
    <name type="scientific">Ecytonucleospora hepatopenaei</name>
    <dbReference type="NCBI Taxonomy" id="646526"/>
    <lineage>
        <taxon>Eukaryota</taxon>
        <taxon>Fungi</taxon>
        <taxon>Fungi incertae sedis</taxon>
        <taxon>Microsporidia</taxon>
        <taxon>Enterocytozoonidae</taxon>
        <taxon>Ecytonucleospora</taxon>
    </lineage>
</organism>
<dbReference type="SUPFAM" id="SSF50182">
    <property type="entry name" value="Sm-like ribonucleoproteins"/>
    <property type="match status" value="1"/>
</dbReference>
<accession>A0A1W0E6V6</accession>
<dbReference type="InterPro" id="IPR001163">
    <property type="entry name" value="Sm_dom_euk/arc"/>
</dbReference>
<proteinExistence type="predicted"/>
<dbReference type="EMBL" id="MNPJ01000014">
    <property type="protein sequence ID" value="OQS54984.1"/>
    <property type="molecule type" value="Genomic_DNA"/>
</dbReference>
<sequence>MFVEDNNMIKTSNIMEAFLNKKVIVKYGEGIEIVGTLKSIDGYLNAILEEAVVGETKLKYCHVRGIQIQSIDIY</sequence>
<evidence type="ECO:0000313" key="2">
    <source>
        <dbReference type="EMBL" id="OQS54984.1"/>
    </source>
</evidence>
<name>A0A1W0E6V6_9MICR</name>
<dbReference type="SMART" id="SM00651">
    <property type="entry name" value="Sm"/>
    <property type="match status" value="1"/>
</dbReference>
<dbReference type="OrthoDB" id="268799at2759"/>
<dbReference type="AlphaFoldDB" id="A0A1W0E6V6"/>
<comment type="caution">
    <text evidence="2">The sequence shown here is derived from an EMBL/GenBank/DDBJ whole genome shotgun (WGS) entry which is preliminary data.</text>
</comment>